<dbReference type="Pfam" id="PF02852">
    <property type="entry name" value="Pyr_redox_dim"/>
    <property type="match status" value="1"/>
</dbReference>
<dbReference type="STRING" id="43989.cce_3192"/>
<evidence type="ECO:0000256" key="3">
    <source>
        <dbReference type="ARBA" id="ARBA00022827"/>
    </source>
</evidence>
<keyword evidence="2" id="KW-0285">Flavoprotein</keyword>
<dbReference type="EMBL" id="CP000806">
    <property type="protein sequence ID" value="ACB52540.1"/>
    <property type="molecule type" value="Genomic_DNA"/>
</dbReference>
<dbReference type="RefSeq" id="WP_009547511.1">
    <property type="nucleotide sequence ID" value="NC_010546.1"/>
</dbReference>
<accession>B1WXJ9</accession>
<dbReference type="GO" id="GO:0003955">
    <property type="term" value="F:NAD(P)H dehydrogenase (quinone) activity"/>
    <property type="evidence" value="ECO:0007669"/>
    <property type="project" value="TreeGrafter"/>
</dbReference>
<dbReference type="InterPro" id="IPR016156">
    <property type="entry name" value="FAD/NAD-linked_Rdtase_dimer_sf"/>
</dbReference>
<evidence type="ECO:0000313" key="7">
    <source>
        <dbReference type="EMBL" id="ACB52540.1"/>
    </source>
</evidence>
<dbReference type="Gene3D" id="3.50.50.60">
    <property type="entry name" value="FAD/NAD(P)-binding domain"/>
    <property type="match status" value="2"/>
</dbReference>
<dbReference type="HOGENOM" id="CLU_016755_1_0_3"/>
<comment type="cofactor">
    <cofactor evidence="4">
        <name>FAD</name>
        <dbReference type="ChEBI" id="CHEBI:57692"/>
    </cofactor>
    <text evidence="4">Binds 1 FAD per subunit.</text>
</comment>
<dbReference type="PANTHER" id="PTHR43014">
    <property type="entry name" value="MERCURIC REDUCTASE"/>
    <property type="match status" value="1"/>
</dbReference>
<dbReference type="PRINTS" id="PR00368">
    <property type="entry name" value="FADPNR"/>
</dbReference>
<name>B1WXJ9_CROS5</name>
<dbReference type="AlphaFoldDB" id="B1WXJ9"/>
<dbReference type="InterPro" id="IPR001100">
    <property type="entry name" value="Pyr_nuc-diS_OxRdtase"/>
</dbReference>
<dbReference type="SUPFAM" id="SSF55424">
    <property type="entry name" value="FAD/NAD-linked reductases, dimerisation (C-terminal) domain"/>
    <property type="match status" value="1"/>
</dbReference>
<comment type="similarity">
    <text evidence="1">Belongs to the class-I pyridine nucleotide-disulfide oxidoreductase family.</text>
</comment>
<evidence type="ECO:0000256" key="4">
    <source>
        <dbReference type="PIRSR" id="PIRSR000350-3"/>
    </source>
</evidence>
<reference evidence="7 8" key="1">
    <citation type="journal article" date="2008" name="Proc. Natl. Acad. Sci. U.S.A.">
        <title>The genome of Cyanothece 51142, a unicellular diazotrophic cyanobacterium important in the marine nitrogen cycle.</title>
        <authorList>
            <person name="Welsh E.A."/>
            <person name="Liberton M."/>
            <person name="Stoeckel J."/>
            <person name="Loh T."/>
            <person name="Elvitigala T."/>
            <person name="Wang C."/>
            <person name="Wollam A."/>
            <person name="Fulton R.S."/>
            <person name="Clifton S.W."/>
            <person name="Jacobs J.M."/>
            <person name="Aurora R."/>
            <person name="Ghosh B.K."/>
            <person name="Sherman L.A."/>
            <person name="Smith R.D."/>
            <person name="Wilson R.K."/>
            <person name="Pakrasi H.B."/>
        </authorList>
    </citation>
    <scope>NUCLEOTIDE SEQUENCE [LARGE SCALE GENOMIC DNA]</scope>
    <source>
        <strain evidence="8">ATCC 51142 / BH68</strain>
    </source>
</reference>
<evidence type="ECO:0000313" key="8">
    <source>
        <dbReference type="Proteomes" id="UP000001203"/>
    </source>
</evidence>
<dbReference type="InterPro" id="IPR036188">
    <property type="entry name" value="FAD/NAD-bd_sf"/>
</dbReference>
<feature type="binding site" evidence="4">
    <location>
        <position position="113"/>
    </location>
    <ligand>
        <name>FAD</name>
        <dbReference type="ChEBI" id="CHEBI:57692"/>
    </ligand>
</feature>
<dbReference type="eggNOG" id="COG1249">
    <property type="taxonomic scope" value="Bacteria"/>
</dbReference>
<dbReference type="OrthoDB" id="9807946at2"/>
<organism evidence="7 8">
    <name type="scientific">Crocosphaera subtropica (strain ATCC 51142 / BH68)</name>
    <name type="common">Cyanothece sp. (strain ATCC 51142)</name>
    <dbReference type="NCBI Taxonomy" id="43989"/>
    <lineage>
        <taxon>Bacteria</taxon>
        <taxon>Bacillati</taxon>
        <taxon>Cyanobacteriota</taxon>
        <taxon>Cyanophyceae</taxon>
        <taxon>Oscillatoriophycideae</taxon>
        <taxon>Chroococcales</taxon>
        <taxon>Aphanothecaceae</taxon>
        <taxon>Crocosphaera</taxon>
        <taxon>Crocosphaera subtropica</taxon>
    </lineage>
</organism>
<dbReference type="Gene3D" id="3.30.390.30">
    <property type="match status" value="1"/>
</dbReference>
<dbReference type="Proteomes" id="UP000001203">
    <property type="component" value="Chromosome circular"/>
</dbReference>
<proteinExistence type="inferred from homology"/>
<keyword evidence="8" id="KW-1185">Reference proteome</keyword>
<dbReference type="InterPro" id="IPR004099">
    <property type="entry name" value="Pyr_nucl-diS_OxRdtase_dimer"/>
</dbReference>
<protein>
    <submittedName>
        <fullName evidence="7">Probable pyridine nucleotide-disulfide oxidoreductase</fullName>
    </submittedName>
</protein>
<sequence>MSLDYDLVIIGNTPEAFFAASEAIKFNARVALVLGESTDYHCLETDSLIFNYLTYLHRHWHNLNQWNLELNSVSPLNYYQAEQWKNEVKQGIKELNYLEKLANLGVDIIAEPGEFCRLPKLGFVLKNRTLRSRRYLLAMNSIAIIPKIPGVAAVGYIIPETLDVDKLPQQIVIVSQTSLGIELAQQLNRLGKEITLIVETSNILPQEDKDIVQLIQAILEAEGINLFINSPITQVRRIEGKKWIQAGNEAIETDEIIMINQRRLNTKELNLEGVKVEIENNKIKTNHKLQTTNPKIYACGNRIGTYNLSNLAKYEVSIAVKNTIFYPFLKVNYDHHPVRILINPIFSKVGLTETQAKEKYENDLIIIKQNYKTLVKARILDETTGFCKLITRRNGLILGCQIIGNDSDEIINIIALAIKNKIKIHHISKVFPPQGTTAEILFQIAKQWQEQKNRENNLLNNCLETLLFWRRKWSK</sequence>
<gene>
    <name evidence="7" type="ordered locus">cce_3192</name>
</gene>
<dbReference type="GO" id="GO:0050660">
    <property type="term" value="F:flavin adenine dinucleotide binding"/>
    <property type="evidence" value="ECO:0007669"/>
    <property type="project" value="TreeGrafter"/>
</dbReference>
<evidence type="ECO:0000256" key="1">
    <source>
        <dbReference type="ARBA" id="ARBA00007532"/>
    </source>
</evidence>
<dbReference type="PRINTS" id="PR00411">
    <property type="entry name" value="PNDRDTASEI"/>
</dbReference>
<evidence type="ECO:0000256" key="2">
    <source>
        <dbReference type="ARBA" id="ARBA00022630"/>
    </source>
</evidence>
<dbReference type="SUPFAM" id="SSF51905">
    <property type="entry name" value="FAD/NAD(P)-binding domain"/>
    <property type="match status" value="2"/>
</dbReference>
<dbReference type="KEGG" id="cyt:cce_3192"/>
<evidence type="ECO:0000259" key="5">
    <source>
        <dbReference type="Pfam" id="PF02852"/>
    </source>
</evidence>
<dbReference type="Pfam" id="PF07992">
    <property type="entry name" value="Pyr_redox_2"/>
    <property type="match status" value="1"/>
</dbReference>
<evidence type="ECO:0000259" key="6">
    <source>
        <dbReference type="Pfam" id="PF07992"/>
    </source>
</evidence>
<keyword evidence="4" id="KW-0547">Nucleotide-binding</keyword>
<feature type="domain" description="Pyridine nucleotide-disulphide oxidoreductase dimerisation" evidence="5">
    <location>
        <begin position="340"/>
        <end position="440"/>
    </location>
</feature>
<dbReference type="PIRSF" id="PIRSF000350">
    <property type="entry name" value="Mercury_reductase_MerA"/>
    <property type="match status" value="1"/>
</dbReference>
<keyword evidence="3 4" id="KW-0274">FAD</keyword>
<feature type="domain" description="FAD/NAD(P)-binding" evidence="6">
    <location>
        <begin position="5"/>
        <end position="303"/>
    </location>
</feature>
<dbReference type="PANTHER" id="PTHR43014:SF4">
    <property type="entry name" value="PYRIDINE NUCLEOTIDE-DISULFIDE OXIDOREDUCTASE RCLA-RELATED"/>
    <property type="match status" value="1"/>
</dbReference>
<dbReference type="InterPro" id="IPR023753">
    <property type="entry name" value="FAD/NAD-binding_dom"/>
</dbReference>